<sequence>MRHCRLWSLFEKLFYSHTTYNHNFFFFDFPLLSFFESIQTCIDSQYIEIEQGIEIRGECCNFLLPCISGCCRLQRSAKVMSYVAFP</sequence>
<gene>
    <name evidence="1" type="ORF">FGO68_gene1987</name>
</gene>
<dbReference type="AlphaFoldDB" id="A0A8J8N9Z8"/>
<dbReference type="Proteomes" id="UP000785679">
    <property type="component" value="Unassembled WGS sequence"/>
</dbReference>
<name>A0A8J8N9Z8_HALGN</name>
<comment type="caution">
    <text evidence="1">The sequence shown here is derived from an EMBL/GenBank/DDBJ whole genome shotgun (WGS) entry which is preliminary data.</text>
</comment>
<proteinExistence type="predicted"/>
<reference evidence="1" key="1">
    <citation type="submission" date="2019-06" db="EMBL/GenBank/DDBJ databases">
        <authorList>
            <person name="Zheng W."/>
        </authorList>
    </citation>
    <scope>NUCLEOTIDE SEQUENCE</scope>
    <source>
        <strain evidence="1">QDHG01</strain>
    </source>
</reference>
<dbReference type="EMBL" id="RRYP01030743">
    <property type="protein sequence ID" value="TNV71097.1"/>
    <property type="molecule type" value="Genomic_DNA"/>
</dbReference>
<accession>A0A8J8N9Z8</accession>
<evidence type="ECO:0000313" key="2">
    <source>
        <dbReference type="Proteomes" id="UP000785679"/>
    </source>
</evidence>
<organism evidence="1 2">
    <name type="scientific">Halteria grandinella</name>
    <dbReference type="NCBI Taxonomy" id="5974"/>
    <lineage>
        <taxon>Eukaryota</taxon>
        <taxon>Sar</taxon>
        <taxon>Alveolata</taxon>
        <taxon>Ciliophora</taxon>
        <taxon>Intramacronucleata</taxon>
        <taxon>Spirotrichea</taxon>
        <taxon>Stichotrichia</taxon>
        <taxon>Sporadotrichida</taxon>
        <taxon>Halteriidae</taxon>
        <taxon>Halteria</taxon>
    </lineage>
</organism>
<protein>
    <submittedName>
        <fullName evidence="1">Uncharacterized protein</fullName>
    </submittedName>
</protein>
<keyword evidence="2" id="KW-1185">Reference proteome</keyword>
<evidence type="ECO:0000313" key="1">
    <source>
        <dbReference type="EMBL" id="TNV71097.1"/>
    </source>
</evidence>